<keyword evidence="1" id="KW-1133">Transmembrane helix</keyword>
<feature type="transmembrane region" description="Helical" evidence="1">
    <location>
        <begin position="195"/>
        <end position="217"/>
    </location>
</feature>
<reference evidence="2 3" key="1">
    <citation type="submission" date="2019-02" db="EMBL/GenBank/DDBJ databases">
        <title>Deep-cultivation of Planctomycetes and their phenomic and genomic characterization uncovers novel biology.</title>
        <authorList>
            <person name="Wiegand S."/>
            <person name="Jogler M."/>
            <person name="Boedeker C."/>
            <person name="Pinto D."/>
            <person name="Vollmers J."/>
            <person name="Rivas-Marin E."/>
            <person name="Kohn T."/>
            <person name="Peeters S.H."/>
            <person name="Heuer A."/>
            <person name="Rast P."/>
            <person name="Oberbeckmann S."/>
            <person name="Bunk B."/>
            <person name="Jeske O."/>
            <person name="Meyerdierks A."/>
            <person name="Storesund J.E."/>
            <person name="Kallscheuer N."/>
            <person name="Luecker S."/>
            <person name="Lage O.M."/>
            <person name="Pohl T."/>
            <person name="Merkel B.J."/>
            <person name="Hornburger P."/>
            <person name="Mueller R.-W."/>
            <person name="Bruemmer F."/>
            <person name="Labrenz M."/>
            <person name="Spormann A.M."/>
            <person name="Op den Camp H."/>
            <person name="Overmann J."/>
            <person name="Amann R."/>
            <person name="Jetten M.S.M."/>
            <person name="Mascher T."/>
            <person name="Medema M.H."/>
            <person name="Devos D.P."/>
            <person name="Kaster A.-K."/>
            <person name="Ovreas L."/>
            <person name="Rohde M."/>
            <person name="Galperin M.Y."/>
            <person name="Jogler C."/>
        </authorList>
    </citation>
    <scope>NUCLEOTIDE SEQUENCE [LARGE SCALE GENOMIC DNA]</scope>
    <source>
        <strain evidence="2 3">Poly30</strain>
    </source>
</reference>
<feature type="transmembrane region" description="Helical" evidence="1">
    <location>
        <begin position="223"/>
        <end position="246"/>
    </location>
</feature>
<keyword evidence="1" id="KW-0472">Membrane</keyword>
<feature type="transmembrane region" description="Helical" evidence="1">
    <location>
        <begin position="137"/>
        <end position="157"/>
    </location>
</feature>
<feature type="transmembrane region" description="Helical" evidence="1">
    <location>
        <begin position="87"/>
        <end position="116"/>
    </location>
</feature>
<dbReference type="AlphaFoldDB" id="A0A518EYN5"/>
<dbReference type="EMBL" id="CP036434">
    <property type="protein sequence ID" value="QDV09211.1"/>
    <property type="molecule type" value="Genomic_DNA"/>
</dbReference>
<keyword evidence="1" id="KW-0812">Transmembrane</keyword>
<organism evidence="2 3">
    <name type="scientific">Saltatorellus ferox</name>
    <dbReference type="NCBI Taxonomy" id="2528018"/>
    <lineage>
        <taxon>Bacteria</taxon>
        <taxon>Pseudomonadati</taxon>
        <taxon>Planctomycetota</taxon>
        <taxon>Planctomycetia</taxon>
        <taxon>Planctomycetia incertae sedis</taxon>
        <taxon>Saltatorellus</taxon>
    </lineage>
</organism>
<feature type="transmembrane region" description="Helical" evidence="1">
    <location>
        <begin position="163"/>
        <end position="183"/>
    </location>
</feature>
<dbReference type="RefSeq" id="WP_145203209.1">
    <property type="nucleotide sequence ID" value="NZ_CP036434.1"/>
</dbReference>
<dbReference type="Proteomes" id="UP000320390">
    <property type="component" value="Chromosome"/>
</dbReference>
<feature type="transmembrane region" description="Helical" evidence="1">
    <location>
        <begin position="61"/>
        <end position="81"/>
    </location>
</feature>
<evidence type="ECO:0000313" key="2">
    <source>
        <dbReference type="EMBL" id="QDV09211.1"/>
    </source>
</evidence>
<keyword evidence="3" id="KW-1185">Reference proteome</keyword>
<evidence type="ECO:0000313" key="3">
    <source>
        <dbReference type="Proteomes" id="UP000320390"/>
    </source>
</evidence>
<name>A0A518EYN5_9BACT</name>
<gene>
    <name evidence="2" type="ORF">Poly30_47680</name>
</gene>
<proteinExistence type="predicted"/>
<accession>A0A518EYN5</accession>
<sequence>MPKPYVEEFHGSLGSAAPVVPLGPLHRLGFLVVGAGLGLQAASLFRLGCRVGLGTPWDERVLGLVFLGLIGLGAVLFGPLVRSRPRGGWVAAAATAAALSVLSLAVVAATTTPLGFKAHCLRFGSDASLAGTPLVDASAALVMFVLPGFGLGAVLASRGFRSGRIALAVGLALGWLSYPLAFAQMESIDWKSAGSAGLVVHGAILAGIGIALAAANAVPGLRFGTLTGLALAGVAALVPISPIGIYPPWQRFAVKPLEIFETKNGQYTVLPTGSDGTQVLLDQRALSPTTADLLLEAACLQRSAERLAQAGVPGPHRALVLGLLTPERADLLAAFGIDVAYRSALWYEDMERVEKAAGWSSAPPGKIVPPSEFASIGSPLVLSFPIGAYASAGWGLDLLRSAAGQKKILWLPPDLGIQKAPKDARLILASSGLERFAFGWTDLGVEGVDDGPAPNVTPMTFQRMSMRPEARPYAALRDVAEGADPALALHAAAQRISSPFESPLEQIEIVPEALALWRDRALASKEAPGAYLRGVLEGAGAALMAQGEVPWVFEFLLPVADRFPNLYGLQIALAWADAQELQFRAAADRLRPLVAGLPNRRDLQIALSDALVALNDPEGRALAQALLRDDPQNPVLFGLARGVRGMTTLAAPGGYESLSQEEALALADGAVLGTITGISVQEVEASDGAPLFLTTLRVSGTELASGDEGLHEVTFLGGFTDPEHGSFNSSAPPAYRTRPGRRVFYYYQTQNDIAGGVAGDSLLRGRGGLFTAFETRDGEVLVQGRGNAAAIPYNLVRDELPAPHR</sequence>
<protein>
    <submittedName>
        <fullName evidence="2">Uncharacterized protein</fullName>
    </submittedName>
</protein>
<evidence type="ECO:0000256" key="1">
    <source>
        <dbReference type="SAM" id="Phobius"/>
    </source>
</evidence>